<dbReference type="GO" id="GO:0005524">
    <property type="term" value="F:ATP binding"/>
    <property type="evidence" value="ECO:0007669"/>
    <property type="project" value="UniProtKB-KW"/>
</dbReference>
<evidence type="ECO:0000256" key="3">
    <source>
        <dbReference type="ARBA" id="ARBA00022840"/>
    </source>
</evidence>
<dbReference type="KEGG" id="nio:NITINOP_3368"/>
<dbReference type="GO" id="GO:0016787">
    <property type="term" value="F:hydrolase activity"/>
    <property type="evidence" value="ECO:0007669"/>
    <property type="project" value="UniProtKB-KW"/>
</dbReference>
<dbReference type="InterPro" id="IPR003833">
    <property type="entry name" value="CT_C_D"/>
</dbReference>
<sequence length="256" mass="28476">MSDHANHPRPDPKPALARAMRLIPLGDSAVTVELGESIDPDVNALVVAYANRIIEQGWSGIVDVTPTYRSITVHYDPVQWDLTALTDRLLALPFPYPREAESQGTPHDIPVLYGGDDGPDLEAVASFAGLEPSEVITLHASVRYRVYMLGFTPGFPYLGLLPEKLAMPRLPTPRPRVPPGSVGLADRQTGIYPIATPGGWRLIGRTPISLYRRTGLDPFLLKPGDLVRFRPIDQNEFERLSREMAHEHDRPQQRPR</sequence>
<dbReference type="SUPFAM" id="SSF50891">
    <property type="entry name" value="Cyclophilin-like"/>
    <property type="match status" value="1"/>
</dbReference>
<evidence type="ECO:0000256" key="1">
    <source>
        <dbReference type="ARBA" id="ARBA00022741"/>
    </source>
</evidence>
<name>A0A0S4KVB3_9BACT</name>
<dbReference type="NCBIfam" id="TIGR00370">
    <property type="entry name" value="5-oxoprolinase subunit PxpB"/>
    <property type="match status" value="1"/>
</dbReference>
<dbReference type="PANTHER" id="PTHR34698:SF2">
    <property type="entry name" value="5-OXOPROLINASE SUBUNIT B"/>
    <property type="match status" value="1"/>
</dbReference>
<dbReference type="SUPFAM" id="SSF160467">
    <property type="entry name" value="PH0987 N-terminal domain-like"/>
    <property type="match status" value="1"/>
</dbReference>
<feature type="domain" description="Carboxyltransferase" evidence="4">
    <location>
        <begin position="20"/>
        <end position="221"/>
    </location>
</feature>
<dbReference type="AlphaFoldDB" id="A0A0S4KVB3"/>
<dbReference type="Pfam" id="PF02682">
    <property type="entry name" value="CT_C_D"/>
    <property type="match status" value="1"/>
</dbReference>
<dbReference type="InterPro" id="IPR010016">
    <property type="entry name" value="PxpB"/>
</dbReference>
<keyword evidence="6" id="KW-1185">Reference proteome</keyword>
<dbReference type="SMART" id="SM00796">
    <property type="entry name" value="AHS1"/>
    <property type="match status" value="1"/>
</dbReference>
<accession>A0A0S4KVB3</accession>
<dbReference type="Gene3D" id="2.40.100.10">
    <property type="entry name" value="Cyclophilin-like"/>
    <property type="match status" value="1"/>
</dbReference>
<dbReference type="Proteomes" id="UP000066284">
    <property type="component" value="Chromosome 1"/>
</dbReference>
<keyword evidence="3" id="KW-0067">ATP-binding</keyword>
<organism evidence="5 6">
    <name type="scientific">Candidatus Nitrospira inopinata</name>
    <dbReference type="NCBI Taxonomy" id="1715989"/>
    <lineage>
        <taxon>Bacteria</taxon>
        <taxon>Pseudomonadati</taxon>
        <taxon>Nitrospirota</taxon>
        <taxon>Nitrospiria</taxon>
        <taxon>Nitrospirales</taxon>
        <taxon>Nitrospiraceae</taxon>
        <taxon>Nitrospira</taxon>
    </lineage>
</organism>
<reference evidence="6" key="1">
    <citation type="submission" date="2015-09" db="EMBL/GenBank/DDBJ databases">
        <authorList>
            <person name="Daims H."/>
        </authorList>
    </citation>
    <scope>NUCLEOTIDE SEQUENCE [LARGE SCALE GENOMIC DNA]</scope>
</reference>
<keyword evidence="2 5" id="KW-0378">Hydrolase</keyword>
<dbReference type="STRING" id="1715989.NITINOP_3368"/>
<dbReference type="InterPro" id="IPR029000">
    <property type="entry name" value="Cyclophilin-like_dom_sf"/>
</dbReference>
<gene>
    <name evidence="5" type="primary">ybgJ</name>
    <name evidence="5" type="ORF">NITINOP_3368</name>
</gene>
<dbReference type="RefSeq" id="WP_197549111.1">
    <property type="nucleotide sequence ID" value="NZ_LN885086.1"/>
</dbReference>
<protein>
    <submittedName>
        <fullName evidence="5">Putative hydrolase subunit</fullName>
    </submittedName>
</protein>
<evidence type="ECO:0000313" key="5">
    <source>
        <dbReference type="EMBL" id="CUQ68339.1"/>
    </source>
</evidence>
<proteinExistence type="predicted"/>
<dbReference type="EMBL" id="LN885086">
    <property type="protein sequence ID" value="CUQ68339.1"/>
    <property type="molecule type" value="Genomic_DNA"/>
</dbReference>
<evidence type="ECO:0000313" key="6">
    <source>
        <dbReference type="Proteomes" id="UP000066284"/>
    </source>
</evidence>
<keyword evidence="1" id="KW-0547">Nucleotide-binding</keyword>
<evidence type="ECO:0000259" key="4">
    <source>
        <dbReference type="SMART" id="SM00796"/>
    </source>
</evidence>
<dbReference type="Gene3D" id="3.30.1360.40">
    <property type="match status" value="1"/>
</dbReference>
<dbReference type="PANTHER" id="PTHR34698">
    <property type="entry name" value="5-OXOPROLINASE SUBUNIT B"/>
    <property type="match status" value="1"/>
</dbReference>
<evidence type="ECO:0000256" key="2">
    <source>
        <dbReference type="ARBA" id="ARBA00022801"/>
    </source>
</evidence>